<reference evidence="2" key="1">
    <citation type="submission" date="2021-11" db="EMBL/GenBank/DDBJ databases">
        <title>Purpureocillium_takamizusanense_genome.</title>
        <authorList>
            <person name="Nguyen N.-H."/>
        </authorList>
    </citation>
    <scope>NUCLEOTIDE SEQUENCE</scope>
    <source>
        <strain evidence="2">PT3</strain>
    </source>
</reference>
<dbReference type="KEGG" id="ptkz:JDV02_002315"/>
<accession>A0A9Q8Q926</accession>
<dbReference type="AlphaFoldDB" id="A0A9Q8Q926"/>
<evidence type="ECO:0000256" key="1">
    <source>
        <dbReference type="SAM" id="MobiDB-lite"/>
    </source>
</evidence>
<organism evidence="2 3">
    <name type="scientific">Purpureocillium takamizusanense</name>
    <dbReference type="NCBI Taxonomy" id="2060973"/>
    <lineage>
        <taxon>Eukaryota</taxon>
        <taxon>Fungi</taxon>
        <taxon>Dikarya</taxon>
        <taxon>Ascomycota</taxon>
        <taxon>Pezizomycotina</taxon>
        <taxon>Sordariomycetes</taxon>
        <taxon>Hypocreomycetidae</taxon>
        <taxon>Hypocreales</taxon>
        <taxon>Ophiocordycipitaceae</taxon>
        <taxon>Purpureocillium</taxon>
    </lineage>
</organism>
<dbReference type="RefSeq" id="XP_047839299.1">
    <property type="nucleotide sequence ID" value="XM_047983329.1"/>
</dbReference>
<proteinExistence type="predicted"/>
<sequence length="110" mass="11509">MTCRRGSETEVASVPSSSYPPSRVRFFTFPSLPLPPPPPPPPSSVMLPFGRSSAKPIMTERCGSKLGPARGALRQSWADFCLMSTSLAAIATAVGMAGSQQAGWRGTGPS</sequence>
<name>A0A9Q8Q926_9HYPO</name>
<protein>
    <submittedName>
        <fullName evidence="2">Uncharacterized protein</fullName>
    </submittedName>
</protein>
<dbReference type="GeneID" id="72064276"/>
<dbReference type="EMBL" id="CP086355">
    <property type="protein sequence ID" value="UNI15818.1"/>
    <property type="molecule type" value="Genomic_DNA"/>
</dbReference>
<keyword evidence="3" id="KW-1185">Reference proteome</keyword>
<dbReference type="Proteomes" id="UP000829364">
    <property type="component" value="Chromosome 2"/>
</dbReference>
<gene>
    <name evidence="2" type="ORF">JDV02_002315</name>
</gene>
<evidence type="ECO:0000313" key="3">
    <source>
        <dbReference type="Proteomes" id="UP000829364"/>
    </source>
</evidence>
<evidence type="ECO:0000313" key="2">
    <source>
        <dbReference type="EMBL" id="UNI15818.1"/>
    </source>
</evidence>
<feature type="region of interest" description="Disordered" evidence="1">
    <location>
        <begin position="1"/>
        <end position="20"/>
    </location>
</feature>